<organism evidence="10 11">
    <name type="scientific">Tessaracoccus flavus</name>
    <dbReference type="NCBI Taxonomy" id="1610493"/>
    <lineage>
        <taxon>Bacteria</taxon>
        <taxon>Bacillati</taxon>
        <taxon>Actinomycetota</taxon>
        <taxon>Actinomycetes</taxon>
        <taxon>Propionibacteriales</taxon>
        <taxon>Propionibacteriaceae</taxon>
        <taxon>Tessaracoccus</taxon>
    </lineage>
</organism>
<keyword evidence="3 8" id="KW-0808">Transferase</keyword>
<comment type="pathway">
    <text evidence="8">Cofactor biosynthesis; coenzyme A biosynthesis; CoA from (R)-pantothenate: step 5/5.</text>
</comment>
<evidence type="ECO:0000256" key="5">
    <source>
        <dbReference type="ARBA" id="ARBA00022777"/>
    </source>
</evidence>
<proteinExistence type="inferred from homology"/>
<name>A0A1Q2CDA9_9ACTN</name>
<dbReference type="STRING" id="1610493.RPIT_04125"/>
<protein>
    <recommendedName>
        <fullName evidence="8 9">Dephospho-CoA kinase</fullName>
        <ecNumber evidence="8 9">2.7.1.24</ecNumber>
    </recommendedName>
    <alternativeName>
        <fullName evidence="8">Dephosphocoenzyme A kinase</fullName>
    </alternativeName>
</protein>
<dbReference type="UniPathway" id="UPA00241">
    <property type="reaction ID" value="UER00356"/>
</dbReference>
<keyword evidence="5 8" id="KW-0418">Kinase</keyword>
<evidence type="ECO:0000256" key="9">
    <source>
        <dbReference type="NCBIfam" id="TIGR00152"/>
    </source>
</evidence>
<dbReference type="PROSITE" id="PS51219">
    <property type="entry name" value="DPCK"/>
    <property type="match status" value="1"/>
</dbReference>
<sequence length="197" mass="21537">MARIALTGGIASGKSMVSDDLARRGAVIIDSDVLAREVVEPGTEGLHRIVERFGSEVLNADGSLDRAKLGNLIFSDERSREDLNAIVHPLVRARARELESAAPPDALVVHVIPLLVETGLDREFDRVIVVDAPAETQARRLMRRNNLGNQDAMARINAQASRRQRLSVADWVVDNSSDQASTVQQIDRIWADLTAVS</sequence>
<dbReference type="Proteomes" id="UP000188324">
    <property type="component" value="Chromosome"/>
</dbReference>
<evidence type="ECO:0000256" key="6">
    <source>
        <dbReference type="ARBA" id="ARBA00022840"/>
    </source>
</evidence>
<evidence type="ECO:0000256" key="4">
    <source>
        <dbReference type="ARBA" id="ARBA00022741"/>
    </source>
</evidence>
<dbReference type="InterPro" id="IPR027417">
    <property type="entry name" value="P-loop_NTPase"/>
</dbReference>
<dbReference type="GO" id="GO:0015937">
    <property type="term" value="P:coenzyme A biosynthetic process"/>
    <property type="evidence" value="ECO:0007669"/>
    <property type="project" value="UniProtKB-UniRule"/>
</dbReference>
<evidence type="ECO:0000256" key="3">
    <source>
        <dbReference type="ARBA" id="ARBA00022679"/>
    </source>
</evidence>
<dbReference type="OrthoDB" id="9812943at2"/>
<evidence type="ECO:0000313" key="10">
    <source>
        <dbReference type="EMBL" id="AQP44099.1"/>
    </source>
</evidence>
<dbReference type="PANTHER" id="PTHR10695:SF46">
    <property type="entry name" value="BIFUNCTIONAL COENZYME A SYNTHASE-RELATED"/>
    <property type="match status" value="1"/>
</dbReference>
<dbReference type="NCBIfam" id="TIGR00152">
    <property type="entry name" value="dephospho-CoA kinase"/>
    <property type="match status" value="1"/>
</dbReference>
<comment type="function">
    <text evidence="8">Catalyzes the phosphorylation of the 3'-hydroxyl group of dephosphocoenzyme A to form coenzyme A.</text>
</comment>
<keyword evidence="7 8" id="KW-0173">Coenzyme A biosynthesis</keyword>
<dbReference type="HAMAP" id="MF_00376">
    <property type="entry name" value="Dephospho_CoA_kinase"/>
    <property type="match status" value="1"/>
</dbReference>
<dbReference type="GO" id="GO:0004140">
    <property type="term" value="F:dephospho-CoA kinase activity"/>
    <property type="evidence" value="ECO:0007669"/>
    <property type="project" value="UniProtKB-UniRule"/>
</dbReference>
<dbReference type="EMBL" id="CP019605">
    <property type="protein sequence ID" value="AQP44099.1"/>
    <property type="molecule type" value="Genomic_DNA"/>
</dbReference>
<dbReference type="Pfam" id="PF01121">
    <property type="entry name" value="CoaE"/>
    <property type="match status" value="1"/>
</dbReference>
<reference evidence="10 11" key="1">
    <citation type="journal article" date="2016" name="Int. J. Syst. Evol. Microbiol.">
        <title>Tessaracoccus flavus sp. nov., isolated from the drainage system of a lindane-producing factory.</title>
        <authorList>
            <person name="Kumari R."/>
            <person name="Singh P."/>
            <person name="Schumann P."/>
            <person name="Lal R."/>
        </authorList>
    </citation>
    <scope>NUCLEOTIDE SEQUENCE [LARGE SCALE GENOMIC DNA]</scope>
    <source>
        <strain evidence="10 11">RP1T</strain>
    </source>
</reference>
<dbReference type="Gene3D" id="3.40.50.300">
    <property type="entry name" value="P-loop containing nucleotide triphosphate hydrolases"/>
    <property type="match status" value="1"/>
</dbReference>
<keyword evidence="11" id="KW-1185">Reference proteome</keyword>
<feature type="binding site" evidence="8">
    <location>
        <begin position="11"/>
        <end position="16"/>
    </location>
    <ligand>
        <name>ATP</name>
        <dbReference type="ChEBI" id="CHEBI:30616"/>
    </ligand>
</feature>
<dbReference type="CDD" id="cd02022">
    <property type="entry name" value="DPCK"/>
    <property type="match status" value="1"/>
</dbReference>
<keyword evidence="6 8" id="KW-0067">ATP-binding</keyword>
<dbReference type="RefSeq" id="WP_077340912.1">
    <property type="nucleotide sequence ID" value="NZ_CP019605.1"/>
</dbReference>
<dbReference type="InterPro" id="IPR001977">
    <property type="entry name" value="Depp_CoAkinase"/>
</dbReference>
<evidence type="ECO:0000256" key="2">
    <source>
        <dbReference type="ARBA" id="ARBA00022490"/>
    </source>
</evidence>
<dbReference type="GO" id="GO:0005737">
    <property type="term" value="C:cytoplasm"/>
    <property type="evidence" value="ECO:0007669"/>
    <property type="project" value="UniProtKB-SubCell"/>
</dbReference>
<dbReference type="FunFam" id="3.40.50.300:FF:000991">
    <property type="entry name" value="Dephospho-CoA kinase"/>
    <property type="match status" value="1"/>
</dbReference>
<comment type="similarity">
    <text evidence="1 8">Belongs to the CoaE family.</text>
</comment>
<accession>A0A1Q2CDA9</accession>
<evidence type="ECO:0000256" key="8">
    <source>
        <dbReference type="HAMAP-Rule" id="MF_00376"/>
    </source>
</evidence>
<dbReference type="KEGG" id="tfl:RPIT_04125"/>
<comment type="catalytic activity">
    <reaction evidence="8">
        <text>3'-dephospho-CoA + ATP = ADP + CoA + H(+)</text>
        <dbReference type="Rhea" id="RHEA:18245"/>
        <dbReference type="ChEBI" id="CHEBI:15378"/>
        <dbReference type="ChEBI" id="CHEBI:30616"/>
        <dbReference type="ChEBI" id="CHEBI:57287"/>
        <dbReference type="ChEBI" id="CHEBI:57328"/>
        <dbReference type="ChEBI" id="CHEBI:456216"/>
        <dbReference type="EC" id="2.7.1.24"/>
    </reaction>
</comment>
<comment type="subcellular location">
    <subcellularLocation>
        <location evidence="8">Cytoplasm</location>
    </subcellularLocation>
</comment>
<dbReference type="GO" id="GO:0005524">
    <property type="term" value="F:ATP binding"/>
    <property type="evidence" value="ECO:0007669"/>
    <property type="project" value="UniProtKB-UniRule"/>
</dbReference>
<keyword evidence="4 8" id="KW-0547">Nucleotide-binding</keyword>
<dbReference type="AlphaFoldDB" id="A0A1Q2CDA9"/>
<evidence type="ECO:0000256" key="7">
    <source>
        <dbReference type="ARBA" id="ARBA00022993"/>
    </source>
</evidence>
<dbReference type="SUPFAM" id="SSF52540">
    <property type="entry name" value="P-loop containing nucleoside triphosphate hydrolases"/>
    <property type="match status" value="1"/>
</dbReference>
<dbReference type="EC" id="2.7.1.24" evidence="8 9"/>
<keyword evidence="2 8" id="KW-0963">Cytoplasm</keyword>
<dbReference type="NCBIfam" id="NF002879">
    <property type="entry name" value="PRK03333.1"/>
    <property type="match status" value="1"/>
</dbReference>
<dbReference type="PANTHER" id="PTHR10695">
    <property type="entry name" value="DEPHOSPHO-COA KINASE-RELATED"/>
    <property type="match status" value="1"/>
</dbReference>
<evidence type="ECO:0000256" key="1">
    <source>
        <dbReference type="ARBA" id="ARBA00009018"/>
    </source>
</evidence>
<gene>
    <name evidence="8" type="primary">coaE</name>
    <name evidence="10" type="ORF">RPIT_04125</name>
</gene>
<evidence type="ECO:0000313" key="11">
    <source>
        <dbReference type="Proteomes" id="UP000188324"/>
    </source>
</evidence>